<gene>
    <name evidence="4" type="ORF">GCM10023172_17490</name>
</gene>
<dbReference type="InterPro" id="IPR001789">
    <property type="entry name" value="Sig_transdc_resp-reg_receiver"/>
</dbReference>
<feature type="modified residue" description="4-aspartylphosphate" evidence="2">
    <location>
        <position position="62"/>
    </location>
</feature>
<evidence type="ECO:0000256" key="1">
    <source>
        <dbReference type="ARBA" id="ARBA00022553"/>
    </source>
</evidence>
<reference evidence="5" key="1">
    <citation type="journal article" date="2019" name="Int. J. Syst. Evol. Microbiol.">
        <title>The Global Catalogue of Microorganisms (GCM) 10K type strain sequencing project: providing services to taxonomists for standard genome sequencing and annotation.</title>
        <authorList>
            <consortium name="The Broad Institute Genomics Platform"/>
            <consortium name="The Broad Institute Genome Sequencing Center for Infectious Disease"/>
            <person name="Wu L."/>
            <person name="Ma J."/>
        </authorList>
    </citation>
    <scope>NUCLEOTIDE SEQUENCE [LARGE SCALE GENOMIC DNA]</scope>
    <source>
        <strain evidence="5">JCM 17841</strain>
    </source>
</reference>
<dbReference type="SMART" id="SM00448">
    <property type="entry name" value="REC"/>
    <property type="match status" value="1"/>
</dbReference>
<dbReference type="PROSITE" id="PS50110">
    <property type="entry name" value="RESPONSE_REGULATORY"/>
    <property type="match status" value="1"/>
</dbReference>
<name>A0ABP8Q8L0_9BACT</name>
<sequence length="137" mass="14609">MQSLTAILLVDDDPSTNYLNEAALYPLQLTTTYLTAHNGQEALDLLAAQSATPEEPVLVLLDMAMPVLNGMGFLQAFQALPASVRAATIIVVVAVSMSSADLGQLEKYSVAGLVSKPLTPDKLMAILRLHFRAVKQG</sequence>
<proteinExistence type="predicted"/>
<dbReference type="EMBL" id="BAABGQ010000005">
    <property type="protein sequence ID" value="GAA4499197.1"/>
    <property type="molecule type" value="Genomic_DNA"/>
</dbReference>
<evidence type="ECO:0000256" key="2">
    <source>
        <dbReference type="PROSITE-ProRule" id="PRU00169"/>
    </source>
</evidence>
<comment type="caution">
    <text evidence="4">The sequence shown here is derived from an EMBL/GenBank/DDBJ whole genome shotgun (WGS) entry which is preliminary data.</text>
</comment>
<accession>A0ABP8Q8L0</accession>
<dbReference type="InterPro" id="IPR011006">
    <property type="entry name" value="CheY-like_superfamily"/>
</dbReference>
<evidence type="ECO:0000313" key="5">
    <source>
        <dbReference type="Proteomes" id="UP001501243"/>
    </source>
</evidence>
<keyword evidence="5" id="KW-1185">Reference proteome</keyword>
<dbReference type="RefSeq" id="WP_208130582.1">
    <property type="nucleotide sequence ID" value="NZ_BAABGQ010000005.1"/>
</dbReference>
<organism evidence="4 5">
    <name type="scientific">Hymenobacter ginsengisoli</name>
    <dbReference type="NCBI Taxonomy" id="1051626"/>
    <lineage>
        <taxon>Bacteria</taxon>
        <taxon>Pseudomonadati</taxon>
        <taxon>Bacteroidota</taxon>
        <taxon>Cytophagia</taxon>
        <taxon>Cytophagales</taxon>
        <taxon>Hymenobacteraceae</taxon>
        <taxon>Hymenobacter</taxon>
    </lineage>
</organism>
<evidence type="ECO:0000259" key="3">
    <source>
        <dbReference type="PROSITE" id="PS50110"/>
    </source>
</evidence>
<keyword evidence="1 2" id="KW-0597">Phosphoprotein</keyword>
<dbReference type="PANTHER" id="PTHR44591:SF23">
    <property type="entry name" value="CHEY SUBFAMILY"/>
    <property type="match status" value="1"/>
</dbReference>
<dbReference type="SUPFAM" id="SSF52172">
    <property type="entry name" value="CheY-like"/>
    <property type="match status" value="1"/>
</dbReference>
<dbReference type="PANTHER" id="PTHR44591">
    <property type="entry name" value="STRESS RESPONSE REGULATOR PROTEIN 1"/>
    <property type="match status" value="1"/>
</dbReference>
<dbReference type="Proteomes" id="UP001501243">
    <property type="component" value="Unassembled WGS sequence"/>
</dbReference>
<dbReference type="InterPro" id="IPR050595">
    <property type="entry name" value="Bact_response_regulator"/>
</dbReference>
<protein>
    <recommendedName>
        <fullName evidence="3">Response regulatory domain-containing protein</fullName>
    </recommendedName>
</protein>
<evidence type="ECO:0000313" key="4">
    <source>
        <dbReference type="EMBL" id="GAA4499197.1"/>
    </source>
</evidence>
<feature type="domain" description="Response regulatory" evidence="3">
    <location>
        <begin position="6"/>
        <end position="131"/>
    </location>
</feature>
<dbReference type="Gene3D" id="3.40.50.2300">
    <property type="match status" value="1"/>
</dbReference>
<dbReference type="Pfam" id="PF00072">
    <property type="entry name" value="Response_reg"/>
    <property type="match status" value="1"/>
</dbReference>